<dbReference type="PIRSF" id="PIRSF004911">
    <property type="entry name" value="DUF160"/>
    <property type="match status" value="1"/>
</dbReference>
<evidence type="ECO:0000313" key="16">
    <source>
        <dbReference type="Proteomes" id="UP001356170"/>
    </source>
</evidence>
<accession>A0ABU7V2Z5</accession>
<keyword evidence="11" id="KW-0411">Iron-sulfur</keyword>
<dbReference type="RefSeq" id="WP_331704094.1">
    <property type="nucleotide sequence ID" value="NZ_JAZHBO010000002.1"/>
</dbReference>
<evidence type="ECO:0000259" key="14">
    <source>
        <dbReference type="PROSITE" id="PS51918"/>
    </source>
</evidence>
<comment type="cofactor">
    <cofactor evidence="3">
        <name>[4Fe-4S] cluster</name>
        <dbReference type="ChEBI" id="CHEBI:49883"/>
    </cofactor>
</comment>
<dbReference type="PROSITE" id="PS51918">
    <property type="entry name" value="RADICAL_SAM"/>
    <property type="match status" value="1"/>
</dbReference>
<dbReference type="InterPro" id="IPR022462">
    <property type="entry name" value="EpmB"/>
</dbReference>
<evidence type="ECO:0000256" key="11">
    <source>
        <dbReference type="ARBA" id="ARBA00023014"/>
    </source>
</evidence>
<name>A0ABU7V2Z5_9GAMM</name>
<dbReference type="PANTHER" id="PTHR30538">
    <property type="entry name" value="LYSINE 2,3-AMINOMUTASE-RELATED"/>
    <property type="match status" value="1"/>
</dbReference>
<keyword evidence="8" id="KW-0479">Metal-binding</keyword>
<gene>
    <name evidence="15" type="primary">epmB</name>
    <name evidence="15" type="ORF">V3390_08480</name>
</gene>
<dbReference type="CDD" id="cd01335">
    <property type="entry name" value="Radical_SAM"/>
    <property type="match status" value="1"/>
</dbReference>
<evidence type="ECO:0000256" key="2">
    <source>
        <dbReference type="ARBA" id="ARBA00001933"/>
    </source>
</evidence>
<keyword evidence="10" id="KW-0408">Iron</keyword>
<evidence type="ECO:0000256" key="13">
    <source>
        <dbReference type="ARBA" id="ARBA00030756"/>
    </source>
</evidence>
<protein>
    <recommendedName>
        <fullName evidence="5">L-lysine 2,3-aminomutase</fullName>
    </recommendedName>
    <alternativeName>
        <fullName evidence="13">EF-P post-translational modification enzyme B</fullName>
    </alternativeName>
</protein>
<dbReference type="InterPro" id="IPR058240">
    <property type="entry name" value="rSAM_sf"/>
</dbReference>
<dbReference type="EMBL" id="JAZHBO010000002">
    <property type="protein sequence ID" value="MEF2156259.1"/>
    <property type="molecule type" value="Genomic_DNA"/>
</dbReference>
<dbReference type="NCBIfam" id="TIGR00238">
    <property type="entry name" value="KamA family radical SAM protein"/>
    <property type="match status" value="1"/>
</dbReference>
<evidence type="ECO:0000256" key="6">
    <source>
        <dbReference type="ARBA" id="ARBA00022485"/>
    </source>
</evidence>
<evidence type="ECO:0000313" key="15">
    <source>
        <dbReference type="EMBL" id="MEF2156259.1"/>
    </source>
</evidence>
<evidence type="ECO:0000256" key="3">
    <source>
        <dbReference type="ARBA" id="ARBA00001966"/>
    </source>
</evidence>
<feature type="domain" description="Radical SAM core" evidence="14">
    <location>
        <begin position="108"/>
        <end position="332"/>
    </location>
</feature>
<proteinExistence type="inferred from homology"/>
<keyword evidence="16" id="KW-1185">Reference proteome</keyword>
<keyword evidence="12" id="KW-0413">Isomerase</keyword>
<dbReference type="SUPFAM" id="SSF102114">
    <property type="entry name" value="Radical SAM enzymes"/>
    <property type="match status" value="1"/>
</dbReference>
<keyword evidence="7" id="KW-0949">S-adenosyl-L-methionine</keyword>
<organism evidence="15 16">
    <name type="scientific">Aquilutibacter rugosus</name>
    <dbReference type="NCBI Taxonomy" id="3115820"/>
    <lineage>
        <taxon>Bacteria</taxon>
        <taxon>Pseudomonadati</taxon>
        <taxon>Pseudomonadota</taxon>
        <taxon>Gammaproteobacteria</taxon>
        <taxon>Lysobacterales</taxon>
        <taxon>Lysobacteraceae</taxon>
        <taxon>Aquilutibacter</taxon>
    </lineage>
</organism>
<dbReference type="SFLD" id="SFLDF00314">
    <property type="entry name" value="L-lysine_2_3-aminomutase_(yjeK"/>
    <property type="match status" value="1"/>
</dbReference>
<reference evidence="15 16" key="1">
    <citation type="submission" date="2024-01" db="EMBL/GenBank/DDBJ databases">
        <title>Novel species of the genus Luteimonas isolated from rivers.</title>
        <authorList>
            <person name="Lu H."/>
        </authorList>
    </citation>
    <scope>NUCLEOTIDE SEQUENCE [LARGE SCALE GENOMIC DNA]</scope>
    <source>
        <strain evidence="15 16">FXH3W</strain>
    </source>
</reference>
<dbReference type="InterPro" id="IPR003739">
    <property type="entry name" value="Lys_aminomutase/Glu_NH3_mut"/>
</dbReference>
<sequence>MIPAPLTPLRELGAARGWQAAYRDAVSDPFELLDLLGLPHSLLGPAAHAQFPTRVPRSFVARMRPGDANDPLLLQVLPLQSEMDSVPGFNLLDPVGDSLAKSATGVIQKYRGRALLITTGACAIHCRYCFRRHFPYAEESAAGGQWADTLQALQADDSIDEVILSGGDPLSLSTRKLRELTEGLRRIPHIRRLRIHSRLPVTLPERIDEELIAWLVELPWPVTMVIHANHANEFDSQVDHAMRYLRATGVTLLNQAVLLKGINDSVNALRDLSERGFRAGVLPYYLHVLDKVQGAGHFAVTDQQAIALHQELAAQLSGYLVPKLVREIQGHPGKTPIHG</sequence>
<comment type="catalytic activity">
    <reaction evidence="1">
        <text>L-lysine = D-beta-lysine</text>
        <dbReference type="Rhea" id="RHEA:44148"/>
        <dbReference type="ChEBI" id="CHEBI:32551"/>
        <dbReference type="ChEBI" id="CHEBI:84138"/>
    </reaction>
</comment>
<evidence type="ECO:0000256" key="1">
    <source>
        <dbReference type="ARBA" id="ARBA00001352"/>
    </source>
</evidence>
<comment type="similarity">
    <text evidence="4">Belongs to the radical SAM superfamily. KamA family.</text>
</comment>
<keyword evidence="6" id="KW-0004">4Fe-4S</keyword>
<comment type="cofactor">
    <cofactor evidence="2">
        <name>pyridoxal 5'-phosphate</name>
        <dbReference type="ChEBI" id="CHEBI:597326"/>
    </cofactor>
</comment>
<keyword evidence="9" id="KW-0663">Pyridoxal phosphate</keyword>
<evidence type="ECO:0000256" key="5">
    <source>
        <dbReference type="ARBA" id="ARBA00022363"/>
    </source>
</evidence>
<dbReference type="InterPro" id="IPR013785">
    <property type="entry name" value="Aldolase_TIM"/>
</dbReference>
<dbReference type="Pfam" id="PF04055">
    <property type="entry name" value="Radical_SAM"/>
    <property type="match status" value="1"/>
</dbReference>
<dbReference type="SFLD" id="SFLDS00029">
    <property type="entry name" value="Radical_SAM"/>
    <property type="match status" value="1"/>
</dbReference>
<evidence type="ECO:0000256" key="8">
    <source>
        <dbReference type="ARBA" id="ARBA00022723"/>
    </source>
</evidence>
<evidence type="ECO:0000256" key="10">
    <source>
        <dbReference type="ARBA" id="ARBA00023004"/>
    </source>
</evidence>
<comment type="caution">
    <text evidence="15">The sequence shown here is derived from an EMBL/GenBank/DDBJ whole genome shotgun (WGS) entry which is preliminary data.</text>
</comment>
<dbReference type="SFLD" id="SFLDG01070">
    <property type="entry name" value="PLP-dependent"/>
    <property type="match status" value="1"/>
</dbReference>
<evidence type="ECO:0000256" key="9">
    <source>
        <dbReference type="ARBA" id="ARBA00022898"/>
    </source>
</evidence>
<dbReference type="PANTHER" id="PTHR30538:SF1">
    <property type="entry name" value="L-LYSINE 2,3-AMINOMUTASE"/>
    <property type="match status" value="1"/>
</dbReference>
<dbReference type="Gene3D" id="3.20.20.70">
    <property type="entry name" value="Aldolase class I"/>
    <property type="match status" value="1"/>
</dbReference>
<evidence type="ECO:0000256" key="4">
    <source>
        <dbReference type="ARBA" id="ARBA00008703"/>
    </source>
</evidence>
<evidence type="ECO:0000256" key="12">
    <source>
        <dbReference type="ARBA" id="ARBA00023235"/>
    </source>
</evidence>
<dbReference type="NCBIfam" id="TIGR03821">
    <property type="entry name" value="EFP_modif_epmB"/>
    <property type="match status" value="1"/>
</dbReference>
<dbReference type="InterPro" id="IPR007197">
    <property type="entry name" value="rSAM"/>
</dbReference>
<evidence type="ECO:0000256" key="7">
    <source>
        <dbReference type="ARBA" id="ARBA00022691"/>
    </source>
</evidence>
<dbReference type="Proteomes" id="UP001356170">
    <property type="component" value="Unassembled WGS sequence"/>
</dbReference>